<dbReference type="EMBL" id="AAOF01000004">
    <property type="protein sequence ID" value="EAR22217.1"/>
    <property type="molecule type" value="Genomic_DNA"/>
</dbReference>
<sequence length="499" mass="55084">MVQLIEVFTKRLQAAGLEHAAKLVQNLSHKLAPAAAGQEHLGPEFLMHIAKDLEALRSSIEEPADGVILLSDQDARHQILVLEQSYDIVNQLSREMGLFGYRLRSVVDGDGLIAALLDYPANAIIMDLDAPGSAEALTRLLVQVRDSAGRLLPVLGVSHNDDFQTRLNAVRAGVASYLIPPVDPHDLVMELDLLTHRREPDRLHVLLVEPSVARANNYCGILEDGGLEVTAVSQPEKALTALQEFSPDVILMAMYLDECTGAELARIIRQFPIHTSIPIVFLGPRTAMDQQLDAIGVGGDDFLSGPTHASYLVRFVRIRAERGRKLRSLMLTDNLTGLLNHTCTKEQLGKELARAIRRQTPLAFAMVDLDDFKAVNDTYGHPAGDRVIKTLARLFKQRLRRSDYVGRYGGEEFAVIMPESTAEDGKRTLDEIRIAFGRISQIALNGTFQASFSAGVAAFPEIDDSTDLMYWADQALYKAKQTGRNRIVIYEVGASKRKS</sequence>
<feature type="modified residue" description="4-aspartylphosphate" evidence="4">
    <location>
        <position position="127"/>
    </location>
</feature>
<dbReference type="PROSITE" id="PS50110">
    <property type="entry name" value="RESPONSE_REGULATORY"/>
    <property type="match status" value="2"/>
</dbReference>
<dbReference type="EC" id="2.7.7.65" evidence="2"/>
<dbReference type="AlphaFoldDB" id="A4BQ62"/>
<dbReference type="GO" id="GO:0052621">
    <property type="term" value="F:diguanylate cyclase activity"/>
    <property type="evidence" value="ECO:0007669"/>
    <property type="project" value="UniProtKB-EC"/>
</dbReference>
<dbReference type="Gene3D" id="3.30.70.270">
    <property type="match status" value="1"/>
</dbReference>
<evidence type="ECO:0000256" key="2">
    <source>
        <dbReference type="ARBA" id="ARBA00012528"/>
    </source>
</evidence>
<feature type="domain" description="Response regulatory" evidence="5">
    <location>
        <begin position="204"/>
        <end position="320"/>
    </location>
</feature>
<dbReference type="PROSITE" id="PS50887">
    <property type="entry name" value="GGDEF"/>
    <property type="match status" value="1"/>
</dbReference>
<dbReference type="HOGENOM" id="CLU_000445_11_28_6"/>
<comment type="caution">
    <text evidence="4">Lacks conserved residue(s) required for the propagation of feature annotation.</text>
</comment>
<dbReference type="NCBIfam" id="TIGR00254">
    <property type="entry name" value="GGDEF"/>
    <property type="match status" value="1"/>
</dbReference>
<dbReference type="FunFam" id="3.30.70.270:FF:000001">
    <property type="entry name" value="Diguanylate cyclase domain protein"/>
    <property type="match status" value="1"/>
</dbReference>
<feature type="domain" description="Response regulatory" evidence="5">
    <location>
        <begin position="78"/>
        <end position="195"/>
    </location>
</feature>
<evidence type="ECO:0000256" key="3">
    <source>
        <dbReference type="ARBA" id="ARBA00034247"/>
    </source>
</evidence>
<dbReference type="GO" id="GO:0005886">
    <property type="term" value="C:plasma membrane"/>
    <property type="evidence" value="ECO:0007669"/>
    <property type="project" value="TreeGrafter"/>
</dbReference>
<dbReference type="eggNOG" id="COG3706">
    <property type="taxonomic scope" value="Bacteria"/>
</dbReference>
<evidence type="ECO:0000313" key="7">
    <source>
        <dbReference type="EMBL" id="EAR22217.1"/>
    </source>
</evidence>
<dbReference type="GO" id="GO:0043709">
    <property type="term" value="P:cell adhesion involved in single-species biofilm formation"/>
    <property type="evidence" value="ECO:0007669"/>
    <property type="project" value="TreeGrafter"/>
</dbReference>
<dbReference type="CDD" id="cd00156">
    <property type="entry name" value="REC"/>
    <property type="match status" value="1"/>
</dbReference>
<dbReference type="SUPFAM" id="SSF52172">
    <property type="entry name" value="CheY-like"/>
    <property type="match status" value="2"/>
</dbReference>
<evidence type="ECO:0000256" key="1">
    <source>
        <dbReference type="ARBA" id="ARBA00001946"/>
    </source>
</evidence>
<dbReference type="InterPro" id="IPR011006">
    <property type="entry name" value="CheY-like_superfamily"/>
</dbReference>
<keyword evidence="8" id="KW-1185">Reference proteome</keyword>
<dbReference type="InterPro" id="IPR043128">
    <property type="entry name" value="Rev_trsase/Diguanyl_cyclase"/>
</dbReference>
<name>A4BQ62_9GAMM</name>
<proteinExistence type="predicted"/>
<accession>A4BQ62</accession>
<evidence type="ECO:0000313" key="8">
    <source>
        <dbReference type="Proteomes" id="UP000003374"/>
    </source>
</evidence>
<dbReference type="Pfam" id="PF00072">
    <property type="entry name" value="Response_reg"/>
    <property type="match status" value="1"/>
</dbReference>
<dbReference type="Proteomes" id="UP000003374">
    <property type="component" value="Unassembled WGS sequence"/>
</dbReference>
<feature type="domain" description="GGDEF" evidence="6">
    <location>
        <begin position="360"/>
        <end position="492"/>
    </location>
</feature>
<evidence type="ECO:0000256" key="4">
    <source>
        <dbReference type="PROSITE-ProRule" id="PRU00169"/>
    </source>
</evidence>
<dbReference type="SMART" id="SM00267">
    <property type="entry name" value="GGDEF"/>
    <property type="match status" value="1"/>
</dbReference>
<comment type="caution">
    <text evidence="7">The sequence shown here is derived from an EMBL/GenBank/DDBJ whole genome shotgun (WGS) entry which is preliminary data.</text>
</comment>
<comment type="catalytic activity">
    <reaction evidence="3">
        <text>2 GTP = 3',3'-c-di-GMP + 2 diphosphate</text>
        <dbReference type="Rhea" id="RHEA:24898"/>
        <dbReference type="ChEBI" id="CHEBI:33019"/>
        <dbReference type="ChEBI" id="CHEBI:37565"/>
        <dbReference type="ChEBI" id="CHEBI:58805"/>
        <dbReference type="EC" id="2.7.7.65"/>
    </reaction>
</comment>
<dbReference type="CDD" id="cd01949">
    <property type="entry name" value="GGDEF"/>
    <property type="match status" value="1"/>
</dbReference>
<dbReference type="SUPFAM" id="SSF55073">
    <property type="entry name" value="Nucleotide cyclase"/>
    <property type="match status" value="1"/>
</dbReference>
<dbReference type="Gene3D" id="3.40.50.2300">
    <property type="match status" value="2"/>
</dbReference>
<dbReference type="GO" id="GO:0000160">
    <property type="term" value="P:phosphorelay signal transduction system"/>
    <property type="evidence" value="ECO:0007669"/>
    <property type="project" value="InterPro"/>
</dbReference>
<evidence type="ECO:0000259" key="6">
    <source>
        <dbReference type="PROSITE" id="PS50887"/>
    </source>
</evidence>
<dbReference type="SMART" id="SM00448">
    <property type="entry name" value="REC"/>
    <property type="match status" value="2"/>
</dbReference>
<organism evidence="7 8">
    <name type="scientific">Nitrococcus mobilis Nb-231</name>
    <dbReference type="NCBI Taxonomy" id="314278"/>
    <lineage>
        <taxon>Bacteria</taxon>
        <taxon>Pseudomonadati</taxon>
        <taxon>Pseudomonadota</taxon>
        <taxon>Gammaproteobacteria</taxon>
        <taxon>Chromatiales</taxon>
        <taxon>Ectothiorhodospiraceae</taxon>
        <taxon>Nitrococcus</taxon>
    </lineage>
</organism>
<dbReference type="PANTHER" id="PTHR45138">
    <property type="entry name" value="REGULATORY COMPONENTS OF SENSORY TRANSDUCTION SYSTEM"/>
    <property type="match status" value="1"/>
</dbReference>
<dbReference type="Pfam" id="PF00990">
    <property type="entry name" value="GGDEF"/>
    <property type="match status" value="1"/>
</dbReference>
<dbReference type="InterPro" id="IPR000160">
    <property type="entry name" value="GGDEF_dom"/>
</dbReference>
<protein>
    <recommendedName>
        <fullName evidence="2">diguanylate cyclase</fullName>
        <ecNumber evidence="2">2.7.7.65</ecNumber>
    </recommendedName>
</protein>
<gene>
    <name evidence="7" type="ORF">NB231_04890</name>
</gene>
<dbReference type="InterPro" id="IPR001789">
    <property type="entry name" value="Sig_transdc_resp-reg_receiver"/>
</dbReference>
<dbReference type="InterPro" id="IPR050469">
    <property type="entry name" value="Diguanylate_Cyclase"/>
</dbReference>
<dbReference type="InterPro" id="IPR029787">
    <property type="entry name" value="Nucleotide_cyclase"/>
</dbReference>
<comment type="cofactor">
    <cofactor evidence="1">
        <name>Mg(2+)</name>
        <dbReference type="ChEBI" id="CHEBI:18420"/>
    </cofactor>
</comment>
<evidence type="ECO:0000259" key="5">
    <source>
        <dbReference type="PROSITE" id="PS50110"/>
    </source>
</evidence>
<dbReference type="GO" id="GO:1902201">
    <property type="term" value="P:negative regulation of bacterial-type flagellum-dependent cell motility"/>
    <property type="evidence" value="ECO:0007669"/>
    <property type="project" value="TreeGrafter"/>
</dbReference>
<reference evidence="7 8" key="1">
    <citation type="submission" date="2006-02" db="EMBL/GenBank/DDBJ databases">
        <authorList>
            <person name="Waterbury J."/>
            <person name="Ferriera S."/>
            <person name="Johnson J."/>
            <person name="Kravitz S."/>
            <person name="Halpern A."/>
            <person name="Remington K."/>
            <person name="Beeson K."/>
            <person name="Tran B."/>
            <person name="Rogers Y.-H."/>
            <person name="Friedman R."/>
            <person name="Venter J.C."/>
        </authorList>
    </citation>
    <scope>NUCLEOTIDE SEQUENCE [LARGE SCALE GENOMIC DNA]</scope>
    <source>
        <strain evidence="7 8">Nb-231</strain>
    </source>
</reference>
<dbReference type="STRING" id="314278.NB231_04890"/>
<keyword evidence="4" id="KW-0597">Phosphoprotein</keyword>
<dbReference type="PANTHER" id="PTHR45138:SF9">
    <property type="entry name" value="DIGUANYLATE CYCLASE DGCM-RELATED"/>
    <property type="match status" value="1"/>
</dbReference>